<protein>
    <submittedName>
        <fullName evidence="1">Uncharacterized protein</fullName>
    </submittedName>
</protein>
<keyword evidence="2" id="KW-1185">Reference proteome</keyword>
<dbReference type="Gene3D" id="3.40.50.150">
    <property type="entry name" value="Vaccinia Virus protein VP39"/>
    <property type="match status" value="1"/>
</dbReference>
<dbReference type="InterPro" id="IPR029063">
    <property type="entry name" value="SAM-dependent_MTases_sf"/>
</dbReference>
<name>A0A2P1P848_9RICK</name>
<evidence type="ECO:0000313" key="2">
    <source>
        <dbReference type="Proteomes" id="UP000241762"/>
    </source>
</evidence>
<dbReference type="SUPFAM" id="SSF53335">
    <property type="entry name" value="S-adenosyl-L-methionine-dependent methyltransferases"/>
    <property type="match status" value="1"/>
</dbReference>
<proteinExistence type="predicted"/>
<evidence type="ECO:0000313" key="1">
    <source>
        <dbReference type="EMBL" id="AVP87427.1"/>
    </source>
</evidence>
<reference evidence="1 2" key="1">
    <citation type="submission" date="2018-03" db="EMBL/GenBank/DDBJ databases">
        <title>A gene transfer event suggests a long-term partnership between eustigmatophyte algae and a novel lineage of endosymbiotic bacteria.</title>
        <authorList>
            <person name="Yurchenko T."/>
            <person name="Sevcikova T."/>
            <person name="Pribyl P."/>
            <person name="El Karkouri K."/>
            <person name="Klimes V."/>
            <person name="Amaral R."/>
            <person name="Zbrankova V."/>
            <person name="Kim E."/>
            <person name="Raoult D."/>
            <person name="Santos L.M.A."/>
            <person name="Elias M."/>
        </authorList>
    </citation>
    <scope>NUCLEOTIDE SEQUENCE [LARGE SCALE GENOMIC DNA]</scope>
    <source>
        <strain evidence="1">CCALA 838</strain>
    </source>
</reference>
<dbReference type="KEGG" id="ptc:phytr_4780"/>
<dbReference type="AlphaFoldDB" id="A0A2P1P848"/>
<accession>A0A2P1P848</accession>
<sequence>MYLSRYVNKNASILGIGVQNGEHLQILKKYLKNAKIYGIDIDQNVCKMDLGKNIKTFCFDATKE</sequence>
<organism evidence="1 2">
    <name type="scientific">Candidatus Phycorickettsia trachydisci</name>
    <dbReference type="NCBI Taxonomy" id="2115978"/>
    <lineage>
        <taxon>Bacteria</taxon>
        <taxon>Pseudomonadati</taxon>
        <taxon>Pseudomonadota</taxon>
        <taxon>Alphaproteobacteria</taxon>
        <taxon>Rickettsiales</taxon>
        <taxon>Rickettsiaceae</taxon>
        <taxon>Candidatus Phycorickettsia</taxon>
    </lineage>
</organism>
<gene>
    <name evidence="1" type="ORF">phytr_4780</name>
</gene>
<dbReference type="Proteomes" id="UP000241762">
    <property type="component" value="Chromosome"/>
</dbReference>
<dbReference type="EMBL" id="CP027845">
    <property type="protein sequence ID" value="AVP87427.1"/>
    <property type="molecule type" value="Genomic_DNA"/>
</dbReference>